<organism evidence="1 2">
    <name type="scientific">Dendrobium chrysotoxum</name>
    <name type="common">Orchid</name>
    <dbReference type="NCBI Taxonomy" id="161865"/>
    <lineage>
        <taxon>Eukaryota</taxon>
        <taxon>Viridiplantae</taxon>
        <taxon>Streptophyta</taxon>
        <taxon>Embryophyta</taxon>
        <taxon>Tracheophyta</taxon>
        <taxon>Spermatophyta</taxon>
        <taxon>Magnoliopsida</taxon>
        <taxon>Liliopsida</taxon>
        <taxon>Asparagales</taxon>
        <taxon>Orchidaceae</taxon>
        <taxon>Epidendroideae</taxon>
        <taxon>Malaxideae</taxon>
        <taxon>Dendrobiinae</taxon>
        <taxon>Dendrobium</taxon>
    </lineage>
</organism>
<evidence type="ECO:0000313" key="1">
    <source>
        <dbReference type="EMBL" id="KAH0453324.1"/>
    </source>
</evidence>
<name>A0AAV7GBW5_DENCH</name>
<reference evidence="1 2" key="1">
    <citation type="journal article" date="2021" name="Hortic Res">
        <title>Chromosome-scale assembly of the Dendrobium chrysotoxum genome enhances the understanding of orchid evolution.</title>
        <authorList>
            <person name="Zhang Y."/>
            <person name="Zhang G.Q."/>
            <person name="Zhang D."/>
            <person name="Liu X.D."/>
            <person name="Xu X.Y."/>
            <person name="Sun W.H."/>
            <person name="Yu X."/>
            <person name="Zhu X."/>
            <person name="Wang Z.W."/>
            <person name="Zhao X."/>
            <person name="Zhong W.Y."/>
            <person name="Chen H."/>
            <person name="Yin W.L."/>
            <person name="Huang T."/>
            <person name="Niu S.C."/>
            <person name="Liu Z.J."/>
        </authorList>
    </citation>
    <scope>NUCLEOTIDE SEQUENCE [LARGE SCALE GENOMIC DNA]</scope>
    <source>
        <strain evidence="1">Lindl</strain>
    </source>
</reference>
<gene>
    <name evidence="1" type="ORF">IEQ34_017648</name>
</gene>
<sequence length="76" mass="9454">MDITKKHPKKIWLSFEKYVHGHSINECFIVHPHLKKTNKCFNNMVKMNIENKRIKEFIFSFRKMWTMLIIRLFRMK</sequence>
<keyword evidence="2" id="KW-1185">Reference proteome</keyword>
<proteinExistence type="predicted"/>
<dbReference type="EMBL" id="JAGFBR010000016">
    <property type="protein sequence ID" value="KAH0453324.1"/>
    <property type="molecule type" value="Genomic_DNA"/>
</dbReference>
<dbReference type="AlphaFoldDB" id="A0AAV7GBW5"/>
<evidence type="ECO:0000313" key="2">
    <source>
        <dbReference type="Proteomes" id="UP000775213"/>
    </source>
</evidence>
<accession>A0AAV7GBW5</accession>
<comment type="caution">
    <text evidence="1">The sequence shown here is derived from an EMBL/GenBank/DDBJ whole genome shotgun (WGS) entry which is preliminary data.</text>
</comment>
<dbReference type="Proteomes" id="UP000775213">
    <property type="component" value="Unassembled WGS sequence"/>
</dbReference>
<protein>
    <submittedName>
        <fullName evidence="1">Uncharacterized protein</fullName>
    </submittedName>
</protein>